<sequence>MDSFEKSLEENFDFEFRVDEDPNTFEEFLDPEEYIELGHLFTTDRIFSSKDEFVHWEKQTAMNAKTYLIITRYQRSRTADWRPYVTLAYEHGGSVKKYKKAIVDEEEEEAARLTEEQLHQTEQFRKSHVPPLNILRFFREQDVSCVVRYNMPLLEAVEMTPTGKNFTVATAFMCNEQATIYRWVLQQIKHLYFTFAMSNGQGSIINEGEPLKIMDELKKAREMVEEPGSNCLHYLRKSHDLPCAC</sequence>
<dbReference type="Proteomes" id="UP001060085">
    <property type="component" value="Linkage Group LG03"/>
</dbReference>
<comment type="caution">
    <text evidence="1">The sequence shown here is derived from an EMBL/GenBank/DDBJ whole genome shotgun (WGS) entry which is preliminary data.</text>
</comment>
<gene>
    <name evidence="1" type="ORF">M9H77_13619</name>
</gene>
<protein>
    <submittedName>
        <fullName evidence="1">Uncharacterized protein</fullName>
    </submittedName>
</protein>
<evidence type="ECO:0000313" key="1">
    <source>
        <dbReference type="EMBL" id="KAI5673255.1"/>
    </source>
</evidence>
<reference evidence="2" key="1">
    <citation type="journal article" date="2023" name="Nat. Plants">
        <title>Single-cell RNA sequencing provides a high-resolution roadmap for understanding the multicellular compartmentation of specialized metabolism.</title>
        <authorList>
            <person name="Sun S."/>
            <person name="Shen X."/>
            <person name="Li Y."/>
            <person name="Li Y."/>
            <person name="Wang S."/>
            <person name="Li R."/>
            <person name="Zhang H."/>
            <person name="Shen G."/>
            <person name="Guo B."/>
            <person name="Wei J."/>
            <person name="Xu J."/>
            <person name="St-Pierre B."/>
            <person name="Chen S."/>
            <person name="Sun C."/>
        </authorList>
    </citation>
    <scope>NUCLEOTIDE SEQUENCE [LARGE SCALE GENOMIC DNA]</scope>
</reference>
<evidence type="ECO:0000313" key="2">
    <source>
        <dbReference type="Proteomes" id="UP001060085"/>
    </source>
</evidence>
<organism evidence="1 2">
    <name type="scientific">Catharanthus roseus</name>
    <name type="common">Madagascar periwinkle</name>
    <name type="synonym">Vinca rosea</name>
    <dbReference type="NCBI Taxonomy" id="4058"/>
    <lineage>
        <taxon>Eukaryota</taxon>
        <taxon>Viridiplantae</taxon>
        <taxon>Streptophyta</taxon>
        <taxon>Embryophyta</taxon>
        <taxon>Tracheophyta</taxon>
        <taxon>Spermatophyta</taxon>
        <taxon>Magnoliopsida</taxon>
        <taxon>eudicotyledons</taxon>
        <taxon>Gunneridae</taxon>
        <taxon>Pentapetalae</taxon>
        <taxon>asterids</taxon>
        <taxon>lamiids</taxon>
        <taxon>Gentianales</taxon>
        <taxon>Apocynaceae</taxon>
        <taxon>Rauvolfioideae</taxon>
        <taxon>Vinceae</taxon>
        <taxon>Catharanthinae</taxon>
        <taxon>Catharanthus</taxon>
    </lineage>
</organism>
<dbReference type="EMBL" id="CM044703">
    <property type="protein sequence ID" value="KAI5673255.1"/>
    <property type="molecule type" value="Genomic_DNA"/>
</dbReference>
<keyword evidence="2" id="KW-1185">Reference proteome</keyword>
<name>A0ACC0BKR9_CATRO</name>
<proteinExistence type="predicted"/>
<accession>A0ACC0BKR9</accession>